<feature type="region of interest" description="Disordered" evidence="1">
    <location>
        <begin position="117"/>
        <end position="162"/>
    </location>
</feature>
<gene>
    <name evidence="3" type="ORF">FHX68_1280</name>
</gene>
<dbReference type="EMBL" id="VFPS01000002">
    <property type="protein sequence ID" value="TQM98586.1"/>
    <property type="molecule type" value="Genomic_DNA"/>
</dbReference>
<keyword evidence="3" id="KW-0067">ATP-binding</keyword>
<sequence>MAASDARTLARQLSARSDESLAALFDARRVSPTSPWSDAFDAAEQLLDPASLARAITDLSAREAHALRAALDDAVPAGPDRDALVARALISDDGTAWDATAAALLAATVVSAPAAGSAGAARDDPAPDDAAPADAGSAEPGSADAASAGAAPATPGAPETDAAAAERAFTAVASLADVLQAALTSPLARIGAGTLGAADRRRLIESGAVADADAADELVAIAEQAGLLAADGRTLLVTAPGLTWLHSSTIERWRTVAAALIDALPRALRSGEDGEAGDRADRGWIDVDAWPGAYPYDPAWRARADAMLTALRRWAVLDDTGAAPAWTRPAAAGGDIDADALAALLPPEVDRVYLQNDLTAIAPGSLAPHLDMRLRSMARRESRAQASSYRFTAESLADALTAGETAQTLRAFLEELSLTGLPQPLAYEIERSASRHGALRVGPDGLGHTRVTSDDEALLRTVAVDQALRPLGLVPSGEASGGDALLTRSSPDTAFWMIADARYPVVAVDENGDRRALDRHRLAGAAQPAPEPVAVYAGLLARLRSAESGDADAAWLGRELEQAVRARETIVVAVRLPDGTEREFTIEATGLGGGRLRGLDRNVDVERTLPVSSITRVSPA</sequence>
<evidence type="ECO:0000259" key="2">
    <source>
        <dbReference type="Pfam" id="PF13625"/>
    </source>
</evidence>
<dbReference type="InterPro" id="IPR032830">
    <property type="entry name" value="XPB/Ssl2_N"/>
</dbReference>
<keyword evidence="3" id="KW-0378">Hydrolase</keyword>
<dbReference type="Proteomes" id="UP000319804">
    <property type="component" value="Unassembled WGS sequence"/>
</dbReference>
<dbReference type="GO" id="GO:0004386">
    <property type="term" value="F:helicase activity"/>
    <property type="evidence" value="ECO:0007669"/>
    <property type="project" value="UniProtKB-KW"/>
</dbReference>
<evidence type="ECO:0000313" key="3">
    <source>
        <dbReference type="EMBL" id="TQM98586.1"/>
    </source>
</evidence>
<evidence type="ECO:0000256" key="1">
    <source>
        <dbReference type="SAM" id="MobiDB-lite"/>
    </source>
</evidence>
<name>A0A4Y3UQ40_9MICO</name>
<dbReference type="RefSeq" id="WP_141381062.1">
    <property type="nucleotide sequence ID" value="NZ_BJNA01000046.1"/>
</dbReference>
<keyword evidence="4" id="KW-1185">Reference proteome</keyword>
<proteinExistence type="predicted"/>
<accession>A0A4Y3UQ40</accession>
<protein>
    <submittedName>
        <fullName evidence="3">XPB/Ssl2-like helicase family protein</fullName>
    </submittedName>
</protein>
<feature type="domain" description="Helicase XPB/Ssl2 N-terminal" evidence="2">
    <location>
        <begin position="353"/>
        <end position="473"/>
    </location>
</feature>
<keyword evidence="3" id="KW-0347">Helicase</keyword>
<reference evidence="3 4" key="1">
    <citation type="submission" date="2019-06" db="EMBL/GenBank/DDBJ databases">
        <title>Sequencing the genomes of 1000 actinobacteria strains.</title>
        <authorList>
            <person name="Klenk H.-P."/>
        </authorList>
    </citation>
    <scope>NUCLEOTIDE SEQUENCE [LARGE SCALE GENOMIC DNA]</scope>
    <source>
        <strain evidence="3 4">DSM 20427</strain>
    </source>
</reference>
<dbReference type="Pfam" id="PF13625">
    <property type="entry name" value="Helicase_C_3"/>
    <property type="match status" value="1"/>
</dbReference>
<dbReference type="AlphaFoldDB" id="A0A4Y3UQ40"/>
<evidence type="ECO:0000313" key="4">
    <source>
        <dbReference type="Proteomes" id="UP000319804"/>
    </source>
</evidence>
<dbReference type="OrthoDB" id="3415124at2"/>
<organism evidence="3 4">
    <name type="scientific">Microbacterium lacticum</name>
    <dbReference type="NCBI Taxonomy" id="33885"/>
    <lineage>
        <taxon>Bacteria</taxon>
        <taxon>Bacillati</taxon>
        <taxon>Actinomycetota</taxon>
        <taxon>Actinomycetes</taxon>
        <taxon>Micrococcales</taxon>
        <taxon>Microbacteriaceae</taxon>
        <taxon>Microbacterium</taxon>
    </lineage>
</organism>
<feature type="compositionally biased region" description="Low complexity" evidence="1">
    <location>
        <begin position="128"/>
        <end position="162"/>
    </location>
</feature>
<keyword evidence="3" id="KW-0547">Nucleotide-binding</keyword>
<comment type="caution">
    <text evidence="3">The sequence shown here is derived from an EMBL/GenBank/DDBJ whole genome shotgun (WGS) entry which is preliminary data.</text>
</comment>